<proteinExistence type="predicted"/>
<dbReference type="SUPFAM" id="SSF81593">
    <property type="entry name" value="Nucleotidyltransferase substrate binding subunit/domain"/>
    <property type="match status" value="1"/>
</dbReference>
<dbReference type="GO" id="GO:0003677">
    <property type="term" value="F:DNA binding"/>
    <property type="evidence" value="ECO:0007669"/>
    <property type="project" value="UniProtKB-KW"/>
</dbReference>
<dbReference type="InterPro" id="IPR007842">
    <property type="entry name" value="HEPN_dom"/>
</dbReference>
<sequence>MDQAEGDLRHAQSDLEHGFYDWACFSSQQAAEKAAKAVFQKLGAEAWGHSVADLLKELSRTQPVPEDLLNGAYELDKAYIPARYPNAHPTGSPRERYIQEEARRLIRHAENIVKFCASLLSKIS</sequence>
<name>A0A1F5UNC0_FRAXR</name>
<dbReference type="Proteomes" id="UP000179157">
    <property type="component" value="Unassembled WGS sequence"/>
</dbReference>
<protein>
    <submittedName>
        <fullName evidence="2">DNA-binding protein</fullName>
    </submittedName>
</protein>
<feature type="domain" description="HEPN" evidence="1">
    <location>
        <begin position="1"/>
        <end position="112"/>
    </location>
</feature>
<gene>
    <name evidence="2" type="ORF">A2Z21_05045</name>
</gene>
<evidence type="ECO:0000259" key="1">
    <source>
        <dbReference type="PROSITE" id="PS50910"/>
    </source>
</evidence>
<dbReference type="SMART" id="SM00748">
    <property type="entry name" value="HEPN"/>
    <property type="match status" value="1"/>
</dbReference>
<evidence type="ECO:0000313" key="2">
    <source>
        <dbReference type="EMBL" id="OGF52637.1"/>
    </source>
</evidence>
<keyword evidence="2" id="KW-0238">DNA-binding</keyword>
<dbReference type="AlphaFoldDB" id="A0A1F5UNC0"/>
<dbReference type="PROSITE" id="PS50910">
    <property type="entry name" value="HEPN"/>
    <property type="match status" value="1"/>
</dbReference>
<dbReference type="STRING" id="1817864.A2Z21_05045"/>
<reference evidence="2 3" key="1">
    <citation type="journal article" date="2016" name="Nat. Commun.">
        <title>Thousands of microbial genomes shed light on interconnected biogeochemical processes in an aquifer system.</title>
        <authorList>
            <person name="Anantharaman K."/>
            <person name="Brown C.T."/>
            <person name="Hug L.A."/>
            <person name="Sharon I."/>
            <person name="Castelle C.J."/>
            <person name="Probst A.J."/>
            <person name="Thomas B.C."/>
            <person name="Singh A."/>
            <person name="Wilkins M.J."/>
            <person name="Karaoz U."/>
            <person name="Brodie E.L."/>
            <person name="Williams K.H."/>
            <person name="Hubbard S.S."/>
            <person name="Banfield J.F."/>
        </authorList>
    </citation>
    <scope>NUCLEOTIDE SEQUENCE [LARGE SCALE GENOMIC DNA]</scope>
    <source>
        <strain evidence="3">RBG_16_55_9</strain>
    </source>
</reference>
<dbReference type="EMBL" id="MFGX01000133">
    <property type="protein sequence ID" value="OGF52637.1"/>
    <property type="molecule type" value="Genomic_DNA"/>
</dbReference>
<accession>A0A1F5UNC0</accession>
<evidence type="ECO:0000313" key="3">
    <source>
        <dbReference type="Proteomes" id="UP000179157"/>
    </source>
</evidence>
<organism evidence="2 3">
    <name type="scientific">Fraserbacteria sp. (strain RBG_16_55_9)</name>
    <dbReference type="NCBI Taxonomy" id="1817864"/>
    <lineage>
        <taxon>Bacteria</taxon>
        <taxon>Candidatus Fraseribacteriota</taxon>
    </lineage>
</organism>
<comment type="caution">
    <text evidence="2">The sequence shown here is derived from an EMBL/GenBank/DDBJ whole genome shotgun (WGS) entry which is preliminary data.</text>
</comment>
<dbReference type="Pfam" id="PF05168">
    <property type="entry name" value="HEPN"/>
    <property type="match status" value="1"/>
</dbReference>
<dbReference type="Gene3D" id="1.20.120.330">
    <property type="entry name" value="Nucleotidyltransferases domain 2"/>
    <property type="match status" value="1"/>
</dbReference>